<dbReference type="FunFam" id="1.10.530.10:FF:000019">
    <property type="entry name" value="lysozyme"/>
    <property type="match status" value="1"/>
</dbReference>
<evidence type="ECO:0000256" key="6">
    <source>
        <dbReference type="ARBA" id="ARBA00023157"/>
    </source>
</evidence>
<dbReference type="Proteomes" id="UP001152562">
    <property type="component" value="Unassembled WGS sequence"/>
</dbReference>
<keyword evidence="3" id="KW-0929">Antimicrobial</keyword>
<dbReference type="GO" id="GO:0042742">
    <property type="term" value="P:defense response to bacterium"/>
    <property type="evidence" value="ECO:0007669"/>
    <property type="project" value="UniProtKB-KW"/>
</dbReference>
<sequence>MFRKVISIVSVGFVFSFWTSSIGVFIPNLSNECFNCLCYVSTKCDTSHECTAGYCGPFNISRVYWVDAGRITLPEDDAERNHSWEDCAREFSCAKRIIEGYLSKFGQDCNDDGVTNCFDYMMINGNGGYNCRPPLNRTVNGRRWLKRFEECRRSIPSLQ</sequence>
<keyword evidence="6 8" id="KW-1015">Disulfide bond</keyword>
<feature type="disulfide bond" evidence="8">
    <location>
        <begin position="33"/>
        <end position="117"/>
    </location>
</feature>
<evidence type="ECO:0000256" key="8">
    <source>
        <dbReference type="PIRSR" id="PIRSR608597-3"/>
    </source>
</evidence>
<dbReference type="PANTHER" id="PTHR11195">
    <property type="entry name" value="DESTABILASE-RELATED"/>
    <property type="match status" value="1"/>
</dbReference>
<dbReference type="GO" id="GO:0003796">
    <property type="term" value="F:lysozyme activity"/>
    <property type="evidence" value="ECO:0007669"/>
    <property type="project" value="UniProtKB-EC"/>
</dbReference>
<gene>
    <name evidence="9" type="ORF">PIBRA_LOCUS6885</name>
</gene>
<keyword evidence="4" id="KW-0081">Bacteriolytic enzyme</keyword>
<protein>
    <recommendedName>
        <fullName evidence="2">lysozyme</fullName>
        <ecNumber evidence="2">3.2.1.17</ecNumber>
    </recommendedName>
</protein>
<feature type="disulfide bond" evidence="8">
    <location>
        <begin position="87"/>
        <end position="93"/>
    </location>
</feature>
<comment type="caution">
    <text evidence="9">The sequence shown here is derived from an EMBL/GenBank/DDBJ whole genome shotgun (WGS) entry which is preliminary data.</text>
</comment>
<dbReference type="PANTHER" id="PTHR11195:SF13">
    <property type="entry name" value="INVERTEBRATE-TYPE LYSOZYME 2-RELATED"/>
    <property type="match status" value="1"/>
</dbReference>
<dbReference type="EMBL" id="CALOZG010000010">
    <property type="protein sequence ID" value="CAH4030215.1"/>
    <property type="molecule type" value="Genomic_DNA"/>
</dbReference>
<proteinExistence type="predicted"/>
<evidence type="ECO:0000256" key="5">
    <source>
        <dbReference type="ARBA" id="ARBA00022801"/>
    </source>
</evidence>
<evidence type="ECO:0000256" key="4">
    <source>
        <dbReference type="ARBA" id="ARBA00022638"/>
    </source>
</evidence>
<keyword evidence="7" id="KW-0326">Glycosidase</keyword>
<dbReference type="PROSITE" id="PS51909">
    <property type="entry name" value="LYSOZYME_I"/>
    <property type="match status" value="1"/>
</dbReference>
<accession>A0A9P0TEX9</accession>
<dbReference type="EC" id="3.2.1.17" evidence="2"/>
<evidence type="ECO:0000256" key="2">
    <source>
        <dbReference type="ARBA" id="ARBA00012732"/>
    </source>
</evidence>
<name>A0A9P0TEX9_PIEBR</name>
<reference evidence="9" key="1">
    <citation type="submission" date="2022-05" db="EMBL/GenBank/DDBJ databases">
        <authorList>
            <person name="Okamura Y."/>
        </authorList>
    </citation>
    <scope>NUCLEOTIDE SEQUENCE</scope>
</reference>
<keyword evidence="5" id="KW-0378">Hydrolase</keyword>
<feature type="disulfide bond" evidence="8">
    <location>
        <begin position="38"/>
        <end position="44"/>
    </location>
</feature>
<dbReference type="InterPro" id="IPR008597">
    <property type="entry name" value="Invert_lysozyme"/>
</dbReference>
<evidence type="ECO:0000256" key="3">
    <source>
        <dbReference type="ARBA" id="ARBA00022529"/>
    </source>
</evidence>
<dbReference type="GO" id="GO:0031640">
    <property type="term" value="P:killing of cells of another organism"/>
    <property type="evidence" value="ECO:0007669"/>
    <property type="project" value="UniProtKB-KW"/>
</dbReference>
<dbReference type="Pfam" id="PF05497">
    <property type="entry name" value="Destabilase"/>
    <property type="match status" value="1"/>
</dbReference>
<dbReference type="OrthoDB" id="6331689at2759"/>
<comment type="catalytic activity">
    <reaction evidence="1">
        <text>Hydrolysis of (1-&gt;4)-beta-linkages between N-acetylmuramic acid and N-acetyl-D-glucosamine residues in a peptidoglycan and between N-acetyl-D-glucosamine residues in chitodextrins.</text>
        <dbReference type="EC" id="3.2.1.17"/>
    </reaction>
</comment>
<keyword evidence="10" id="KW-1185">Reference proteome</keyword>
<organism evidence="9 10">
    <name type="scientific">Pieris brassicae</name>
    <name type="common">White butterfly</name>
    <name type="synonym">Large white butterfly</name>
    <dbReference type="NCBI Taxonomy" id="7116"/>
    <lineage>
        <taxon>Eukaryota</taxon>
        <taxon>Metazoa</taxon>
        <taxon>Ecdysozoa</taxon>
        <taxon>Arthropoda</taxon>
        <taxon>Hexapoda</taxon>
        <taxon>Insecta</taxon>
        <taxon>Pterygota</taxon>
        <taxon>Neoptera</taxon>
        <taxon>Endopterygota</taxon>
        <taxon>Lepidoptera</taxon>
        <taxon>Glossata</taxon>
        <taxon>Ditrysia</taxon>
        <taxon>Papilionoidea</taxon>
        <taxon>Pieridae</taxon>
        <taxon>Pierinae</taxon>
        <taxon>Pieris</taxon>
    </lineage>
</organism>
<dbReference type="Gene3D" id="1.10.530.10">
    <property type="match status" value="1"/>
</dbReference>
<evidence type="ECO:0000256" key="7">
    <source>
        <dbReference type="ARBA" id="ARBA00023295"/>
    </source>
</evidence>
<evidence type="ECO:0000313" key="10">
    <source>
        <dbReference type="Proteomes" id="UP001152562"/>
    </source>
</evidence>
<dbReference type="CDD" id="cd16890">
    <property type="entry name" value="lyz_i"/>
    <property type="match status" value="1"/>
</dbReference>
<dbReference type="AlphaFoldDB" id="A0A9P0TEX9"/>
<evidence type="ECO:0000313" key="9">
    <source>
        <dbReference type="EMBL" id="CAH4030215.1"/>
    </source>
</evidence>
<evidence type="ECO:0000256" key="1">
    <source>
        <dbReference type="ARBA" id="ARBA00000632"/>
    </source>
</evidence>